<evidence type="ECO:0000313" key="2">
    <source>
        <dbReference type="Proteomes" id="UP000514462"/>
    </source>
</evidence>
<protein>
    <submittedName>
        <fullName evidence="1">Toxin-antitoxin system HicB family antitoxin</fullName>
    </submittedName>
</protein>
<sequence length="71" mass="8004">MAKKTAPKVLPVVPRPLNVTTSSSLDGALKPLQIRIEPQRHREIKIAAAEQGKSMTAFLLECYDFWCSMYK</sequence>
<dbReference type="Proteomes" id="UP000514462">
    <property type="component" value="Chromosome"/>
</dbReference>
<dbReference type="Gene3D" id="6.10.180.10">
    <property type="entry name" value="Antitoxin ParD"/>
    <property type="match status" value="1"/>
</dbReference>
<evidence type="ECO:0000313" key="1">
    <source>
        <dbReference type="EMBL" id="QMR41563.1"/>
    </source>
</evidence>
<organism evidence="1 2">
    <name type="scientific">Klebsiella aerogenes</name>
    <name type="common">Enterobacter aerogenes</name>
    <dbReference type="NCBI Taxonomy" id="548"/>
    <lineage>
        <taxon>Bacteria</taxon>
        <taxon>Pseudomonadati</taxon>
        <taxon>Pseudomonadota</taxon>
        <taxon>Gammaproteobacteria</taxon>
        <taxon>Enterobacterales</taxon>
        <taxon>Enterobacteriaceae</taxon>
        <taxon>Klebsiella/Raoultella group</taxon>
        <taxon>Klebsiella</taxon>
    </lineage>
</organism>
<dbReference type="GO" id="GO:0006355">
    <property type="term" value="P:regulation of DNA-templated transcription"/>
    <property type="evidence" value="ECO:0007669"/>
    <property type="project" value="InterPro"/>
</dbReference>
<dbReference type="InterPro" id="IPR038296">
    <property type="entry name" value="ParD_sf"/>
</dbReference>
<reference evidence="2" key="1">
    <citation type="submission" date="2020-06" db="EMBL/GenBank/DDBJ databases">
        <title>REHAB project genomes.</title>
        <authorList>
            <person name="Shaw L.P."/>
        </authorList>
    </citation>
    <scope>NUCLEOTIDE SEQUENCE [LARGE SCALE GENOMIC DNA]</scope>
    <source>
        <strain evidence="2">RHBSTW-00938</strain>
    </source>
</reference>
<dbReference type="InterPro" id="IPR010985">
    <property type="entry name" value="Ribbon_hlx_hlx"/>
</dbReference>
<proteinExistence type="predicted"/>
<name>A0AAP9U6J6_KLEAE</name>
<dbReference type="EMBL" id="CP055904">
    <property type="protein sequence ID" value="QMR41563.1"/>
    <property type="molecule type" value="Genomic_DNA"/>
</dbReference>
<gene>
    <name evidence="1" type="ORF">HV331_19585</name>
</gene>
<dbReference type="RefSeq" id="WP_182014656.1">
    <property type="nucleotide sequence ID" value="NZ_CP055904.1"/>
</dbReference>
<dbReference type="InterPro" id="IPR008651">
    <property type="entry name" value="Uncharacterised_HicB"/>
</dbReference>
<dbReference type="AlphaFoldDB" id="A0AAP9U6J6"/>
<accession>A0AAP9U6J6</accession>
<dbReference type="SUPFAM" id="SSF47598">
    <property type="entry name" value="Ribbon-helix-helix"/>
    <property type="match status" value="1"/>
</dbReference>
<dbReference type="Pfam" id="PF05534">
    <property type="entry name" value="HicB"/>
    <property type="match status" value="1"/>
</dbReference>